<gene>
    <name evidence="1" type="ORF">SAMN03097694_2327</name>
</gene>
<name>A0AB38C7B4_9BURK</name>
<accession>A0AB38C7B4</accession>
<dbReference type="AlphaFoldDB" id="A0AB38C7B4"/>
<proteinExistence type="predicted"/>
<evidence type="ECO:0000313" key="2">
    <source>
        <dbReference type="Proteomes" id="UP000182489"/>
    </source>
</evidence>
<sequence length="177" mass="20202">MMLQLEFIRRRPIPWMGLFCMACTLIWGAVLLAESIALREVARRDAQRAVQLEVALKERHLAALKQQARSDPETQRRQKEQEKVIATLRYPWTRILSTIEQADSNDVAMLTLSHEQGTGQTQITLEALDTQYLVRFVDALNEGTEGDASTRAQWYLTTYQTQPQSNPQTVKATVLSK</sequence>
<organism evidence="1 2">
    <name type="scientific">Janthinobacterium lividum</name>
    <dbReference type="NCBI Taxonomy" id="29581"/>
    <lineage>
        <taxon>Bacteria</taxon>
        <taxon>Pseudomonadati</taxon>
        <taxon>Pseudomonadota</taxon>
        <taxon>Betaproteobacteria</taxon>
        <taxon>Burkholderiales</taxon>
        <taxon>Oxalobacteraceae</taxon>
        <taxon>Janthinobacterium</taxon>
    </lineage>
</organism>
<protein>
    <recommendedName>
        <fullName evidence="3">Fimbrial assembly protein (PilN)</fullName>
    </recommendedName>
</protein>
<comment type="caution">
    <text evidence="1">The sequence shown here is derived from an EMBL/GenBank/DDBJ whole genome shotgun (WGS) entry which is preliminary data.</text>
</comment>
<reference evidence="1 2" key="1">
    <citation type="submission" date="2016-11" db="EMBL/GenBank/DDBJ databases">
        <authorList>
            <person name="Varghese N."/>
            <person name="Submissions S."/>
        </authorList>
    </citation>
    <scope>NUCLEOTIDE SEQUENCE [LARGE SCALE GENOMIC DNA]</scope>
    <source>
        <strain evidence="1 2">NFR18</strain>
    </source>
</reference>
<evidence type="ECO:0000313" key="1">
    <source>
        <dbReference type="EMBL" id="SFX46699.1"/>
    </source>
</evidence>
<dbReference type="EMBL" id="FPKH01000001">
    <property type="protein sequence ID" value="SFX46699.1"/>
    <property type="molecule type" value="Genomic_DNA"/>
</dbReference>
<dbReference type="RefSeq" id="WP_072453903.1">
    <property type="nucleotide sequence ID" value="NZ_FPKH01000001.1"/>
</dbReference>
<evidence type="ECO:0008006" key="3">
    <source>
        <dbReference type="Google" id="ProtNLM"/>
    </source>
</evidence>
<dbReference type="Proteomes" id="UP000182489">
    <property type="component" value="Unassembled WGS sequence"/>
</dbReference>